<proteinExistence type="predicted"/>
<dbReference type="InterPro" id="IPR005268">
    <property type="entry name" value="CHP00725"/>
</dbReference>
<name>A0A2T1LQZ3_9CHRO</name>
<dbReference type="SUPFAM" id="SSF102405">
    <property type="entry name" value="MCP/YpsA-like"/>
    <property type="match status" value="1"/>
</dbReference>
<dbReference type="Proteomes" id="UP000239001">
    <property type="component" value="Unassembled WGS sequence"/>
</dbReference>
<accession>A0A2T1LQZ3</accession>
<comment type="caution">
    <text evidence="1">The sequence shown here is derived from an EMBL/GenBank/DDBJ whole genome shotgun (WGS) entry which is preliminary data.</text>
</comment>
<dbReference type="PANTHER" id="PTHR43393:SF3">
    <property type="entry name" value="LYSINE DECARBOXYLASE-LIKE PROTEIN"/>
    <property type="match status" value="1"/>
</dbReference>
<dbReference type="EMBL" id="PXOH01000065">
    <property type="protein sequence ID" value="PSF29360.1"/>
    <property type="molecule type" value="Genomic_DNA"/>
</dbReference>
<dbReference type="OrthoDB" id="9794907at2"/>
<dbReference type="AlphaFoldDB" id="A0A2T1LQZ3"/>
<dbReference type="Pfam" id="PF18306">
    <property type="entry name" value="LDcluster4"/>
    <property type="match status" value="1"/>
</dbReference>
<dbReference type="Gene3D" id="3.40.50.450">
    <property type="match status" value="1"/>
</dbReference>
<keyword evidence="2" id="KW-1185">Reference proteome</keyword>
<dbReference type="NCBIfam" id="TIGR00725">
    <property type="entry name" value="TIGR00725 family protein"/>
    <property type="match status" value="1"/>
</dbReference>
<dbReference type="InterPro" id="IPR052341">
    <property type="entry name" value="LOG_family_nucleotidases"/>
</dbReference>
<dbReference type="PANTHER" id="PTHR43393">
    <property type="entry name" value="CYTOKININ RIBOSIDE 5'-MONOPHOSPHATE PHOSPHORIBOHYDROLASE"/>
    <property type="match status" value="1"/>
</dbReference>
<sequence>MRVIIGVMGPGENATPEDLRNAYELGQLIARSNLTLLTGGRPVGVMDAASRGAKQAGGLIIGILPSGNKNSVSDAVDIAIVTDLGQARNNINVLSSDVVIACGMGLGTVSEVALALKSGKYVILLNNDPKSYEFFYRFSPDRVFRTNTPQETIQLTHDILARLSLFETK</sequence>
<organism evidence="1 2">
    <name type="scientific">Aphanothece hegewaldii CCALA 016</name>
    <dbReference type="NCBI Taxonomy" id="2107694"/>
    <lineage>
        <taxon>Bacteria</taxon>
        <taxon>Bacillati</taxon>
        <taxon>Cyanobacteriota</taxon>
        <taxon>Cyanophyceae</taxon>
        <taxon>Oscillatoriophycideae</taxon>
        <taxon>Chroococcales</taxon>
        <taxon>Aphanothecaceae</taxon>
        <taxon>Aphanothece</taxon>
    </lineage>
</organism>
<reference evidence="1 2" key="1">
    <citation type="submission" date="2018-03" db="EMBL/GenBank/DDBJ databases">
        <title>The ancient ancestry and fast evolution of plastids.</title>
        <authorList>
            <person name="Moore K.R."/>
            <person name="Magnabosco C."/>
            <person name="Momper L."/>
            <person name="Gold D.A."/>
            <person name="Bosak T."/>
            <person name="Fournier G.P."/>
        </authorList>
    </citation>
    <scope>NUCLEOTIDE SEQUENCE [LARGE SCALE GENOMIC DNA]</scope>
    <source>
        <strain evidence="1 2">CCALA 016</strain>
    </source>
</reference>
<dbReference type="RefSeq" id="WP_106459509.1">
    <property type="nucleotide sequence ID" value="NZ_PXOH01000065.1"/>
</dbReference>
<dbReference type="GO" id="GO:0005829">
    <property type="term" value="C:cytosol"/>
    <property type="evidence" value="ECO:0007669"/>
    <property type="project" value="TreeGrafter"/>
</dbReference>
<evidence type="ECO:0000313" key="1">
    <source>
        <dbReference type="EMBL" id="PSF29360.1"/>
    </source>
</evidence>
<gene>
    <name evidence="1" type="ORF">C7H19_24410</name>
</gene>
<protein>
    <submittedName>
        <fullName evidence="1">TIGR00725 family protein</fullName>
    </submittedName>
</protein>
<dbReference type="InterPro" id="IPR041164">
    <property type="entry name" value="LDcluster4"/>
</dbReference>
<reference evidence="1 2" key="2">
    <citation type="submission" date="2018-03" db="EMBL/GenBank/DDBJ databases">
        <authorList>
            <person name="Keele B.F."/>
        </authorList>
    </citation>
    <scope>NUCLEOTIDE SEQUENCE [LARGE SCALE GENOMIC DNA]</scope>
    <source>
        <strain evidence="1 2">CCALA 016</strain>
    </source>
</reference>
<evidence type="ECO:0000313" key="2">
    <source>
        <dbReference type="Proteomes" id="UP000239001"/>
    </source>
</evidence>